<dbReference type="Gene3D" id="3.40.50.1820">
    <property type="entry name" value="alpha/beta hydrolase"/>
    <property type="match status" value="1"/>
</dbReference>
<keyword evidence="3" id="KW-1185">Reference proteome</keyword>
<dbReference type="PANTHER" id="PTHR43798:SF33">
    <property type="entry name" value="HYDROLASE, PUTATIVE (AFU_ORTHOLOGUE AFUA_2G14860)-RELATED"/>
    <property type="match status" value="1"/>
</dbReference>
<reference evidence="2 3" key="1">
    <citation type="submission" date="2020-08" db="EMBL/GenBank/DDBJ databases">
        <title>Genomic Encyclopedia of Type Strains, Phase IV (KMG-IV): sequencing the most valuable type-strain genomes for metagenomic binning, comparative biology and taxonomic classification.</title>
        <authorList>
            <person name="Goeker M."/>
        </authorList>
    </citation>
    <scope>NUCLEOTIDE SEQUENCE [LARGE SCALE GENOMIC DNA]</scope>
    <source>
        <strain evidence="2 3">DSM 45385</strain>
    </source>
</reference>
<dbReference type="RefSeq" id="WP_184960296.1">
    <property type="nucleotide sequence ID" value="NZ_JACHIN010000002.1"/>
</dbReference>
<dbReference type="InterPro" id="IPR050266">
    <property type="entry name" value="AB_hydrolase_sf"/>
</dbReference>
<dbReference type="InterPro" id="IPR000073">
    <property type="entry name" value="AB_hydrolase_1"/>
</dbReference>
<dbReference type="PRINTS" id="PR00111">
    <property type="entry name" value="ABHYDROLASE"/>
</dbReference>
<sequence>MTGVFDTHTDLTVFGGPVRLYRAGGTGPPVLLLHGGMLDTAQGVWRHVVRDLAPDHRVYLIDLPRHGGSRPWRGVLDEAFYTRFLDDLLDVLNLPRVSVIGISLGAGIAIGYALKHPDRLDALIAIAPGGLGAKRKAQFLTWMVTRTPGAMRLSSRYLARRPGTVRQSMIANLTAGAGTRDFDTILALATEEAAAKAEYGEPALDDWMVRAYGPFAMRVNYLPDLPELTVPTLWVRGDRDPLVGHAEMAAAAAATPDSRLVTLPGAGHIVTYDQPEQFSRLARDFLAAVRR</sequence>
<organism evidence="2 3">
    <name type="scientific">Nonomuraea endophytica</name>
    <dbReference type="NCBI Taxonomy" id="714136"/>
    <lineage>
        <taxon>Bacteria</taxon>
        <taxon>Bacillati</taxon>
        <taxon>Actinomycetota</taxon>
        <taxon>Actinomycetes</taxon>
        <taxon>Streptosporangiales</taxon>
        <taxon>Streptosporangiaceae</taxon>
        <taxon>Nonomuraea</taxon>
    </lineage>
</organism>
<dbReference type="PANTHER" id="PTHR43798">
    <property type="entry name" value="MONOACYLGLYCEROL LIPASE"/>
    <property type="match status" value="1"/>
</dbReference>
<evidence type="ECO:0000259" key="1">
    <source>
        <dbReference type="Pfam" id="PF00561"/>
    </source>
</evidence>
<dbReference type="GO" id="GO:0016020">
    <property type="term" value="C:membrane"/>
    <property type="evidence" value="ECO:0007669"/>
    <property type="project" value="TreeGrafter"/>
</dbReference>
<dbReference type="SUPFAM" id="SSF53474">
    <property type="entry name" value="alpha/beta-Hydrolases"/>
    <property type="match status" value="1"/>
</dbReference>
<accession>A0A7W8EDN7</accession>
<feature type="domain" description="AB hydrolase-1" evidence="1">
    <location>
        <begin position="28"/>
        <end position="273"/>
    </location>
</feature>
<dbReference type="GO" id="GO:0003824">
    <property type="term" value="F:catalytic activity"/>
    <property type="evidence" value="ECO:0007669"/>
    <property type="project" value="InterPro"/>
</dbReference>
<evidence type="ECO:0000313" key="2">
    <source>
        <dbReference type="EMBL" id="MBB5076735.1"/>
    </source>
</evidence>
<evidence type="ECO:0000313" key="3">
    <source>
        <dbReference type="Proteomes" id="UP000568380"/>
    </source>
</evidence>
<dbReference type="EMBL" id="JACHIN010000002">
    <property type="protein sequence ID" value="MBB5076735.1"/>
    <property type="molecule type" value="Genomic_DNA"/>
</dbReference>
<name>A0A7W8EDN7_9ACTN</name>
<proteinExistence type="predicted"/>
<dbReference type="PRINTS" id="PR00412">
    <property type="entry name" value="EPOXHYDRLASE"/>
</dbReference>
<comment type="caution">
    <text evidence="2">The sequence shown here is derived from an EMBL/GenBank/DDBJ whole genome shotgun (WGS) entry which is preliminary data.</text>
</comment>
<dbReference type="InterPro" id="IPR029058">
    <property type="entry name" value="AB_hydrolase_fold"/>
</dbReference>
<protein>
    <submittedName>
        <fullName evidence="2">Pimeloyl-ACP methyl ester carboxylesterase</fullName>
    </submittedName>
</protein>
<gene>
    <name evidence="2" type="ORF">HNR40_002199</name>
</gene>
<dbReference type="InterPro" id="IPR000639">
    <property type="entry name" value="Epox_hydrolase-like"/>
</dbReference>
<dbReference type="AlphaFoldDB" id="A0A7W8EDN7"/>
<dbReference type="Pfam" id="PF00561">
    <property type="entry name" value="Abhydrolase_1"/>
    <property type="match status" value="1"/>
</dbReference>
<dbReference type="Proteomes" id="UP000568380">
    <property type="component" value="Unassembled WGS sequence"/>
</dbReference>